<proteinExistence type="predicted"/>
<dbReference type="Gene3D" id="3.20.20.370">
    <property type="entry name" value="Glycoside hydrolase/deacetylase"/>
    <property type="match status" value="1"/>
</dbReference>
<gene>
    <name evidence="4" type="ORF">E6C76_13760</name>
</gene>
<dbReference type="InterPro" id="IPR051398">
    <property type="entry name" value="Polysacch_Deacetylase"/>
</dbReference>
<dbReference type="GO" id="GO:0005576">
    <property type="term" value="C:extracellular region"/>
    <property type="evidence" value="ECO:0007669"/>
    <property type="project" value="UniProtKB-SubCell"/>
</dbReference>
<dbReference type="CDD" id="cd10918">
    <property type="entry name" value="CE4_NodB_like_5s_6s"/>
    <property type="match status" value="1"/>
</dbReference>
<dbReference type="InterPro" id="IPR011330">
    <property type="entry name" value="Glyco_hydro/deAcase_b/a-brl"/>
</dbReference>
<dbReference type="InterPro" id="IPR002509">
    <property type="entry name" value="NODB_dom"/>
</dbReference>
<keyword evidence="5" id="KW-1185">Reference proteome</keyword>
<dbReference type="PANTHER" id="PTHR34216:SF3">
    <property type="entry name" value="POLY-BETA-1,6-N-ACETYL-D-GLUCOSAMINE N-DEACETYLASE"/>
    <property type="match status" value="1"/>
</dbReference>
<reference evidence="4 5" key="1">
    <citation type="submission" date="2019-04" db="EMBL/GenBank/DDBJ databases">
        <title>Azoarcus nasutitermitis sp. nov. isolated from termite nest.</title>
        <authorList>
            <person name="Lin S.-Y."/>
            <person name="Hameed A."/>
            <person name="Hsu Y.-H."/>
            <person name="Young C.-C."/>
        </authorList>
    </citation>
    <scope>NUCLEOTIDE SEQUENCE [LARGE SCALE GENOMIC DNA]</scope>
    <source>
        <strain evidence="4 5">CC-YHH838</strain>
    </source>
</reference>
<comment type="subcellular location">
    <subcellularLocation>
        <location evidence="1">Secreted</location>
    </subcellularLocation>
</comment>
<dbReference type="GO" id="GO:0005975">
    <property type="term" value="P:carbohydrate metabolic process"/>
    <property type="evidence" value="ECO:0007669"/>
    <property type="project" value="InterPro"/>
</dbReference>
<keyword evidence="2" id="KW-0732">Signal</keyword>
<evidence type="ECO:0000256" key="1">
    <source>
        <dbReference type="ARBA" id="ARBA00004613"/>
    </source>
</evidence>
<evidence type="ECO:0000313" key="5">
    <source>
        <dbReference type="Proteomes" id="UP000308430"/>
    </source>
</evidence>
<accession>A0A4V3WBL0</accession>
<dbReference type="Proteomes" id="UP000308430">
    <property type="component" value="Unassembled WGS sequence"/>
</dbReference>
<dbReference type="GO" id="GO:0016810">
    <property type="term" value="F:hydrolase activity, acting on carbon-nitrogen (but not peptide) bonds"/>
    <property type="evidence" value="ECO:0007669"/>
    <property type="project" value="InterPro"/>
</dbReference>
<evidence type="ECO:0000256" key="2">
    <source>
        <dbReference type="ARBA" id="ARBA00022729"/>
    </source>
</evidence>
<dbReference type="RefSeq" id="WP_136348814.1">
    <property type="nucleotide sequence ID" value="NZ_SSOC01000005.1"/>
</dbReference>
<comment type="caution">
    <text evidence="4">The sequence shown here is derived from an EMBL/GenBank/DDBJ whole genome shotgun (WGS) entry which is preliminary data.</text>
</comment>
<dbReference type="PROSITE" id="PS51677">
    <property type="entry name" value="NODB"/>
    <property type="match status" value="1"/>
</dbReference>
<feature type="domain" description="NodB homology" evidence="3">
    <location>
        <begin position="75"/>
        <end position="322"/>
    </location>
</feature>
<dbReference type="Pfam" id="PF01522">
    <property type="entry name" value="Polysacc_deac_1"/>
    <property type="match status" value="2"/>
</dbReference>
<dbReference type="OrthoDB" id="9814639at2"/>
<protein>
    <submittedName>
        <fullName evidence="4">Polysaccharide deacetylase family protein</fullName>
    </submittedName>
</protein>
<dbReference type="PANTHER" id="PTHR34216">
    <property type="match status" value="1"/>
</dbReference>
<organism evidence="4 5">
    <name type="scientific">Pseudothauera nasutitermitis</name>
    <dbReference type="NCBI Taxonomy" id="2565930"/>
    <lineage>
        <taxon>Bacteria</taxon>
        <taxon>Pseudomonadati</taxon>
        <taxon>Pseudomonadota</taxon>
        <taxon>Betaproteobacteria</taxon>
        <taxon>Rhodocyclales</taxon>
        <taxon>Zoogloeaceae</taxon>
        <taxon>Pseudothauera</taxon>
    </lineage>
</organism>
<evidence type="ECO:0000313" key="4">
    <source>
        <dbReference type="EMBL" id="THF63653.1"/>
    </source>
</evidence>
<dbReference type="AlphaFoldDB" id="A0A4V3WBL0"/>
<dbReference type="EMBL" id="SSOC01000005">
    <property type="protein sequence ID" value="THF63653.1"/>
    <property type="molecule type" value="Genomic_DNA"/>
</dbReference>
<evidence type="ECO:0000259" key="3">
    <source>
        <dbReference type="PROSITE" id="PS51677"/>
    </source>
</evidence>
<sequence>MSLRLAMRLAAPPGPGGALSILIFHRVLAAPDPLFPDEPDVRRFDALLGWLRQWFNVLPLADALVRLRAGRLPARAAAITFDDGYADNLLQAVPLLRRHGLHATFFIASGFLDGGRMWNDTLIEAVRATRLTALDAGIADLPELPLDGVEARRAALARLIPAVKHLPPPERAAVVQRVAGRCGADLPTDLMLTSTQLRTLRAAGMDVGAHTLTHPILARTDADEARREIAEGRALLENILGERVALFAYPNGKPGADYRRAHVDMVRELGFDAALSTRPGVNAAGADFFQLARFTAWDRPRWRFGLRMLDNLRQRAPVTVDA</sequence>
<name>A0A4V3WBL0_9RHOO</name>
<dbReference type="SUPFAM" id="SSF88713">
    <property type="entry name" value="Glycoside hydrolase/deacetylase"/>
    <property type="match status" value="1"/>
</dbReference>